<dbReference type="InterPro" id="IPR046028">
    <property type="entry name" value="DUF5986"/>
</dbReference>
<gene>
    <name evidence="2" type="ORF">HMPREF0077_0479</name>
</gene>
<evidence type="ECO:0000256" key="1">
    <source>
        <dbReference type="SAM" id="MobiDB-lite"/>
    </source>
</evidence>
<dbReference type="HOGENOM" id="CLU_1173531_0_0_9"/>
<sequence>MEVNLESLKELIATGIVRALEQEFVYKKQNLGLKTANCYRDLKLDTIYSILEEMFTSDDYFIHNFRRSYWKGQILVDLNSKALVSITSTKNLKRLSKDKSRKVPHYMKTIINSLNSEFKPHKQLSFDSSNTDGDEIYNKEFNDIFSDIGISLKRFTYYIVAYDYKSNKVTDINWYLFGRDFYIEDEESLMKYIKPDVLELTSLENETDDANTNSEGHEPNEGIKLGLKKKKSKKHS</sequence>
<dbReference type="eggNOG" id="ENOG50333RS">
    <property type="taxonomic scope" value="Bacteria"/>
</dbReference>
<dbReference type="AlphaFoldDB" id="C2CG69"/>
<accession>C2CG69</accession>
<feature type="region of interest" description="Disordered" evidence="1">
    <location>
        <begin position="205"/>
        <end position="236"/>
    </location>
</feature>
<comment type="caution">
    <text evidence="2">The sequence shown here is derived from an EMBL/GenBank/DDBJ whole genome shotgun (WGS) entry which is preliminary data.</text>
</comment>
<proteinExistence type="predicted"/>
<reference evidence="2 3" key="1">
    <citation type="submission" date="2009-01" db="EMBL/GenBank/DDBJ databases">
        <authorList>
            <person name="Qin X."/>
            <person name="Bachman B."/>
            <person name="Battles P."/>
            <person name="Bell A."/>
            <person name="Bess C."/>
            <person name="Bickham C."/>
            <person name="Chaboub L."/>
            <person name="Chen D."/>
            <person name="Coyle M."/>
            <person name="Deiros D.R."/>
            <person name="Dinh H."/>
            <person name="Forbes L."/>
            <person name="Fowler G."/>
            <person name="Francisco L."/>
            <person name="Fu Q."/>
            <person name="Gubbala S."/>
            <person name="Hale W."/>
            <person name="Han Y."/>
            <person name="Hemphill L."/>
            <person name="Highlander S.K."/>
            <person name="Hirani K."/>
            <person name="Hogues M."/>
            <person name="Jackson L."/>
            <person name="Jakkamsetti A."/>
            <person name="Javaid M."/>
            <person name="Jiang H."/>
            <person name="Korchina V."/>
            <person name="Kovar C."/>
            <person name="Lara F."/>
            <person name="Lee S."/>
            <person name="Mata R."/>
            <person name="Mathew T."/>
            <person name="Moen C."/>
            <person name="Morales K."/>
            <person name="Munidasa M."/>
            <person name="Nazareth L."/>
            <person name="Ngo R."/>
            <person name="Nguyen L."/>
            <person name="Okwuonu G."/>
            <person name="Ongeri F."/>
            <person name="Patil S."/>
            <person name="Petrosino J."/>
            <person name="Pham C."/>
            <person name="Pham P."/>
            <person name="Pu L.-L."/>
            <person name="Puazo M."/>
            <person name="Raj R."/>
            <person name="Reid J."/>
            <person name="Rouhana J."/>
            <person name="Saada N."/>
            <person name="Shang Y."/>
            <person name="Simmons D."/>
            <person name="Thornton R."/>
            <person name="Warren J."/>
            <person name="Weissenberger G."/>
            <person name="Zhang J."/>
            <person name="Zhang L."/>
            <person name="Zhou C."/>
            <person name="Zhu D."/>
            <person name="Muzny D."/>
            <person name="Worley K."/>
            <person name="Gibbs R."/>
        </authorList>
    </citation>
    <scope>NUCLEOTIDE SEQUENCE [LARGE SCALE GENOMIC DNA]</scope>
    <source>
        <strain evidence="2 3">ATCC 35098</strain>
    </source>
</reference>
<dbReference type="Pfam" id="PF19448">
    <property type="entry name" value="DUF5986"/>
    <property type="match status" value="1"/>
</dbReference>
<evidence type="ECO:0000313" key="2">
    <source>
        <dbReference type="EMBL" id="EEI83474.1"/>
    </source>
</evidence>
<protein>
    <submittedName>
        <fullName evidence="2">Uncharacterized protein</fullName>
    </submittedName>
</protein>
<evidence type="ECO:0000313" key="3">
    <source>
        <dbReference type="Proteomes" id="UP000003744"/>
    </source>
</evidence>
<dbReference type="Proteomes" id="UP000003744">
    <property type="component" value="Unassembled WGS sequence"/>
</dbReference>
<feature type="compositionally biased region" description="Basic residues" evidence="1">
    <location>
        <begin position="226"/>
        <end position="236"/>
    </location>
</feature>
<dbReference type="EMBL" id="ACGC01000015">
    <property type="protein sequence ID" value="EEI83474.1"/>
    <property type="molecule type" value="Genomic_DNA"/>
</dbReference>
<organism evidence="2 3">
    <name type="scientific">Anaerococcus tetradius ATCC 35098</name>
    <dbReference type="NCBI Taxonomy" id="525255"/>
    <lineage>
        <taxon>Bacteria</taxon>
        <taxon>Bacillati</taxon>
        <taxon>Bacillota</taxon>
        <taxon>Tissierellia</taxon>
        <taxon>Tissierellales</taxon>
        <taxon>Peptoniphilaceae</taxon>
        <taxon>Anaerococcus</taxon>
    </lineage>
</organism>
<name>C2CG69_9FIRM</name>